<evidence type="ECO:0000313" key="3">
    <source>
        <dbReference type="Proteomes" id="UP001215956"/>
    </source>
</evidence>
<reference evidence="2 3" key="1">
    <citation type="submission" date="2023-03" db="EMBL/GenBank/DDBJ databases">
        <title>Whole genome sequencing of Methanotrichaceae archaeon M04Ac.</title>
        <authorList>
            <person name="Khomyakova M.A."/>
            <person name="Merkel A.Y."/>
            <person name="Slobodkin A.I."/>
        </authorList>
    </citation>
    <scope>NUCLEOTIDE SEQUENCE [LARGE SCALE GENOMIC DNA]</scope>
    <source>
        <strain evidence="2 3">M04Ac</strain>
    </source>
</reference>
<dbReference type="PANTHER" id="PTHR12526:SF636">
    <property type="entry name" value="BLL3647 PROTEIN"/>
    <property type="match status" value="1"/>
</dbReference>
<feature type="domain" description="Glycosyl transferase family 1" evidence="1">
    <location>
        <begin position="209"/>
        <end position="376"/>
    </location>
</feature>
<dbReference type="InterPro" id="IPR001296">
    <property type="entry name" value="Glyco_trans_1"/>
</dbReference>
<evidence type="ECO:0000259" key="1">
    <source>
        <dbReference type="Pfam" id="PF00534"/>
    </source>
</evidence>
<gene>
    <name evidence="2" type="ORF">P0O24_12165</name>
</gene>
<dbReference type="Gene3D" id="3.40.50.2000">
    <property type="entry name" value="Glycogen Phosphorylase B"/>
    <property type="match status" value="2"/>
</dbReference>
<dbReference type="PANTHER" id="PTHR12526">
    <property type="entry name" value="GLYCOSYLTRANSFERASE"/>
    <property type="match status" value="1"/>
</dbReference>
<dbReference type="RefSeq" id="WP_316970026.1">
    <property type="nucleotide sequence ID" value="NZ_JARFPL010000067.1"/>
</dbReference>
<accession>A0ABT5XHY6</accession>
<organism evidence="2 3">
    <name type="scientific">Candidatus Methanocrinis alkalitolerans</name>
    <dbReference type="NCBI Taxonomy" id="3033395"/>
    <lineage>
        <taxon>Archaea</taxon>
        <taxon>Methanobacteriati</taxon>
        <taxon>Methanobacteriota</taxon>
        <taxon>Stenosarchaea group</taxon>
        <taxon>Methanomicrobia</taxon>
        <taxon>Methanotrichales</taxon>
        <taxon>Methanotrichaceae</taxon>
        <taxon>Methanocrinis</taxon>
    </lineage>
</organism>
<dbReference type="Proteomes" id="UP001215956">
    <property type="component" value="Unassembled WGS sequence"/>
</dbReference>
<evidence type="ECO:0000313" key="2">
    <source>
        <dbReference type="EMBL" id="MDF0594334.1"/>
    </source>
</evidence>
<dbReference type="SUPFAM" id="SSF53756">
    <property type="entry name" value="UDP-Glycosyltransferase/glycogen phosphorylase"/>
    <property type="match status" value="1"/>
</dbReference>
<proteinExistence type="predicted"/>
<name>A0ABT5XHY6_9EURY</name>
<dbReference type="Pfam" id="PF00534">
    <property type="entry name" value="Glycos_transf_1"/>
    <property type="match status" value="1"/>
</dbReference>
<dbReference type="CDD" id="cd03801">
    <property type="entry name" value="GT4_PimA-like"/>
    <property type="match status" value="1"/>
</dbReference>
<keyword evidence="3" id="KW-1185">Reference proteome</keyword>
<protein>
    <submittedName>
        <fullName evidence="2">Glycosyltransferase family 4 protein</fullName>
    </submittedName>
</protein>
<comment type="caution">
    <text evidence="2">The sequence shown here is derived from an EMBL/GenBank/DDBJ whole genome shotgun (WGS) entry which is preliminary data.</text>
</comment>
<dbReference type="EMBL" id="JARFPL010000067">
    <property type="protein sequence ID" value="MDF0594334.1"/>
    <property type="molecule type" value="Genomic_DNA"/>
</dbReference>
<sequence length="437" mass="50745">MRVAYFTPISPQKTGISDYSEKEVLPYLNKYIDLDIFIDENVTPQNTYIFNNFNIYLYKNFLKTKAEYKTIIYNMGNNSYHKFIYDSLIVNPGITILHDIYLHGFLGHFTLLKGDGERYIEEFEYCYGELGRETASKAIKADIWTKIHGLEYRYPLIKRVIDNSLGVVCHSNYGVNKVLDECDSAIVVKINQPFNISNNFQYNEYAFIQKIKKKFKLEGRWPIMASFGFIFPHKRFDVILRSFKIFLTQYPNAVFLLVGRDSMGVSRLISNLELQDSVIATGYAAHKDVLDYLAISDFCINLRYPTAGETSRSVLQLMAAEKPVIVSNVGWFSEIPDKCCLKVDVDSYEEDVLLEYMRLLASDERLRKQIGKNAREYVQEEHDPQKIAREFYIFIKNVLDGREYILNKVSKELADMGVKEEDTEIISHLSKRISNII</sequence>